<dbReference type="SUPFAM" id="SSF144083">
    <property type="entry name" value="Magnesium transport protein CorA, transmembrane region"/>
    <property type="match status" value="1"/>
</dbReference>
<comment type="caution">
    <text evidence="9">The sequence shown here is derived from an EMBL/GenBank/DDBJ whole genome shotgun (WGS) entry which is preliminary data.</text>
</comment>
<dbReference type="InterPro" id="IPR045863">
    <property type="entry name" value="CorA_TM1_TM2"/>
</dbReference>
<keyword evidence="4" id="KW-1003">Cell membrane</keyword>
<evidence type="ECO:0000313" key="9">
    <source>
        <dbReference type="EMBL" id="MBD7917037.1"/>
    </source>
</evidence>
<evidence type="ECO:0000256" key="6">
    <source>
        <dbReference type="ARBA" id="ARBA00022989"/>
    </source>
</evidence>
<feature type="transmembrane region" description="Helical" evidence="8">
    <location>
        <begin position="269"/>
        <end position="288"/>
    </location>
</feature>
<sequence>MWIERSDGWHRVRDGGSPDVAALPQDARATWVVTDDLDGLVAVTHALATDAHTVLLLDRHVLHAGPSDRPHARLDRGAGGQVVLTAPTLAFVPRTGDVQTGWVTCVLCPGLVVMTEQGDAGVLAAVAARLEDDVPDPDQGAYAVAAAMLLVLVQTAGYVELEIGDAVSRIERTVFSPRASGEVLGDVYDLKREIAEARRAVGPVGALLPELDDAWAEHARRSPAWLRRVQTAVDRIDRHLDGHDGLLGDMVAVHLAQVSVRQNEDMRKISAWAAMIAVPTLVAGVYGMNFRHMPELSWTIGYPLALATMAVTSLLLWRAFRRSGWL</sequence>
<reference evidence="9 10" key="1">
    <citation type="submission" date="2020-08" db="EMBL/GenBank/DDBJ databases">
        <title>A Genomic Blueprint of the Chicken Gut Microbiome.</title>
        <authorList>
            <person name="Gilroy R."/>
            <person name="Ravi A."/>
            <person name="Getino M."/>
            <person name="Pursley I."/>
            <person name="Horton D.L."/>
            <person name="Alikhan N.-F."/>
            <person name="Baker D."/>
            <person name="Gharbi K."/>
            <person name="Hall N."/>
            <person name="Watson M."/>
            <person name="Adriaenssens E.M."/>
            <person name="Foster-Nyarko E."/>
            <person name="Jarju S."/>
            <person name="Secka A."/>
            <person name="Antonio M."/>
            <person name="Oren A."/>
            <person name="Chaudhuri R."/>
            <person name="La Ragione R.M."/>
            <person name="Hildebrand F."/>
            <person name="Pallen M.J."/>
        </authorList>
    </citation>
    <scope>NUCLEOTIDE SEQUENCE [LARGE SCALE GENOMIC DNA]</scope>
    <source>
        <strain evidence="9 10">Sa3CUA2</strain>
    </source>
</reference>
<evidence type="ECO:0000256" key="5">
    <source>
        <dbReference type="ARBA" id="ARBA00022692"/>
    </source>
</evidence>
<dbReference type="PANTHER" id="PTHR46494:SF1">
    <property type="entry name" value="CORA FAMILY METAL ION TRANSPORTER (EUROFUNG)"/>
    <property type="match status" value="1"/>
</dbReference>
<dbReference type="InterPro" id="IPR045861">
    <property type="entry name" value="CorA_cytoplasmic_dom"/>
</dbReference>
<keyword evidence="5 8" id="KW-0812">Transmembrane</keyword>
<name>A0ABR8Q9D4_9CELL</name>
<dbReference type="EMBL" id="JACSQV010000001">
    <property type="protein sequence ID" value="MBD7917037.1"/>
    <property type="molecule type" value="Genomic_DNA"/>
</dbReference>
<keyword evidence="10" id="KW-1185">Reference proteome</keyword>
<keyword evidence="3" id="KW-0813">Transport</keyword>
<evidence type="ECO:0000256" key="3">
    <source>
        <dbReference type="ARBA" id="ARBA00022448"/>
    </source>
</evidence>
<accession>A0ABR8Q9D4</accession>
<proteinExistence type="inferred from homology"/>
<gene>
    <name evidence="9" type="ORF">H9657_01910</name>
</gene>
<evidence type="ECO:0000313" key="10">
    <source>
        <dbReference type="Proteomes" id="UP000604241"/>
    </source>
</evidence>
<dbReference type="SUPFAM" id="SSF143865">
    <property type="entry name" value="CorA soluble domain-like"/>
    <property type="match status" value="1"/>
</dbReference>
<dbReference type="InterPro" id="IPR002523">
    <property type="entry name" value="MgTranspt_CorA/ZnTranspt_ZntB"/>
</dbReference>
<evidence type="ECO:0000256" key="4">
    <source>
        <dbReference type="ARBA" id="ARBA00022475"/>
    </source>
</evidence>
<dbReference type="Proteomes" id="UP000604241">
    <property type="component" value="Unassembled WGS sequence"/>
</dbReference>
<comment type="similarity">
    <text evidence="2">Belongs to the CorA metal ion transporter (MIT) (TC 1.A.35) family.</text>
</comment>
<feature type="transmembrane region" description="Helical" evidence="8">
    <location>
        <begin position="300"/>
        <end position="320"/>
    </location>
</feature>
<organism evidence="9 10">
    <name type="scientific">Cellulomonas avistercoris</name>
    <dbReference type="NCBI Taxonomy" id="2762242"/>
    <lineage>
        <taxon>Bacteria</taxon>
        <taxon>Bacillati</taxon>
        <taxon>Actinomycetota</taxon>
        <taxon>Actinomycetes</taxon>
        <taxon>Micrococcales</taxon>
        <taxon>Cellulomonadaceae</taxon>
        <taxon>Cellulomonas</taxon>
    </lineage>
</organism>
<protein>
    <submittedName>
        <fullName evidence="9">Magnesium and cobalt transport protein CorA</fullName>
    </submittedName>
</protein>
<evidence type="ECO:0000256" key="8">
    <source>
        <dbReference type="SAM" id="Phobius"/>
    </source>
</evidence>
<keyword evidence="6 8" id="KW-1133">Transmembrane helix</keyword>
<evidence type="ECO:0000256" key="7">
    <source>
        <dbReference type="ARBA" id="ARBA00023136"/>
    </source>
</evidence>
<dbReference type="PANTHER" id="PTHR46494">
    <property type="entry name" value="CORA FAMILY METAL ION TRANSPORTER (EUROFUNG)"/>
    <property type="match status" value="1"/>
</dbReference>
<evidence type="ECO:0000256" key="2">
    <source>
        <dbReference type="ARBA" id="ARBA00009765"/>
    </source>
</evidence>
<dbReference type="Gene3D" id="1.20.58.340">
    <property type="entry name" value="Magnesium transport protein CorA, transmembrane region"/>
    <property type="match status" value="2"/>
</dbReference>
<comment type="subcellular location">
    <subcellularLocation>
        <location evidence="1">Cell membrane</location>
        <topology evidence="1">Multi-pass membrane protein</topology>
    </subcellularLocation>
</comment>
<keyword evidence="7 8" id="KW-0472">Membrane</keyword>
<evidence type="ECO:0000256" key="1">
    <source>
        <dbReference type="ARBA" id="ARBA00004651"/>
    </source>
</evidence>
<dbReference type="Pfam" id="PF01544">
    <property type="entry name" value="CorA"/>
    <property type="match status" value="1"/>
</dbReference>